<keyword evidence="4" id="KW-1185">Reference proteome</keyword>
<dbReference type="RefSeq" id="WP_378279181.1">
    <property type="nucleotide sequence ID" value="NZ_JBHSON010000001.1"/>
</dbReference>
<dbReference type="InterPro" id="IPR000468">
    <property type="entry name" value="Barstar"/>
</dbReference>
<protein>
    <submittedName>
        <fullName evidence="3">Barstar family protein</fullName>
    </submittedName>
</protein>
<dbReference type="InterPro" id="IPR035905">
    <property type="entry name" value="Barstar-like_sf"/>
</dbReference>
<evidence type="ECO:0000313" key="3">
    <source>
        <dbReference type="EMBL" id="MFC5744224.1"/>
    </source>
</evidence>
<accession>A0ABW0ZRL1</accession>
<gene>
    <name evidence="3" type="ORF">ACFPZN_01210</name>
</gene>
<dbReference type="SUPFAM" id="SSF52038">
    <property type="entry name" value="Barstar-related"/>
    <property type="match status" value="1"/>
</dbReference>
<sequence length="434" mass="47439">MRRFLGDRYVWPVTNDRLAEQPWRWNVGVAPRWLLVGHTGTPQYPDEEAVAVCADIDGLFVDLPPRPRERFTLLGCVPDGVLTAALDRPTQNPDPEGAWAGDLWVSAKPDDPAVRRGWLGERLLDVIVLGHRPSRDWPGRVDLELEGLADVDDRTDGIARPDDVTGFALTDPDGAPCGTCADVTGLFREPAEPPVPQVILIGCRPEPPLLDAIAALPRSTKAAQRRRRVSAQVGAVAADGSVTPLIDCGVSGTIVACVPSTHGAGLLDVTIAGNAEPRPAGTRGILDLWFTGRPTRRNLWGDYDRTLRHEWAGVALAHHRSDVPDRPAGTAFDLDGRFVTDVEGFYCAIGEAINGPGGYFGWNLDAFDDCLSGKWGVRAPFRLVWHDSAVARERLVAGYDRHRHGPAVTLEYLLRMFTEHGVEVELPGRVRPDR</sequence>
<dbReference type="Proteomes" id="UP001596074">
    <property type="component" value="Unassembled WGS sequence"/>
</dbReference>
<name>A0ABW0ZRL1_9ACTN</name>
<evidence type="ECO:0000259" key="2">
    <source>
        <dbReference type="Pfam" id="PF01337"/>
    </source>
</evidence>
<evidence type="ECO:0000256" key="1">
    <source>
        <dbReference type="ARBA" id="ARBA00006845"/>
    </source>
</evidence>
<organism evidence="3 4">
    <name type="scientific">Actinomadura rugatobispora</name>
    <dbReference type="NCBI Taxonomy" id="1994"/>
    <lineage>
        <taxon>Bacteria</taxon>
        <taxon>Bacillati</taxon>
        <taxon>Actinomycetota</taxon>
        <taxon>Actinomycetes</taxon>
        <taxon>Streptosporangiales</taxon>
        <taxon>Thermomonosporaceae</taxon>
        <taxon>Actinomadura</taxon>
    </lineage>
</organism>
<comment type="caution">
    <text evidence="3">The sequence shown here is derived from an EMBL/GenBank/DDBJ whole genome shotgun (WGS) entry which is preliminary data.</text>
</comment>
<reference evidence="4" key="1">
    <citation type="journal article" date="2019" name="Int. J. Syst. Evol. Microbiol.">
        <title>The Global Catalogue of Microorganisms (GCM) 10K type strain sequencing project: providing services to taxonomists for standard genome sequencing and annotation.</title>
        <authorList>
            <consortium name="The Broad Institute Genomics Platform"/>
            <consortium name="The Broad Institute Genome Sequencing Center for Infectious Disease"/>
            <person name="Wu L."/>
            <person name="Ma J."/>
        </authorList>
    </citation>
    <scope>NUCLEOTIDE SEQUENCE [LARGE SCALE GENOMIC DNA]</scope>
    <source>
        <strain evidence="4">KCTC 42087</strain>
    </source>
</reference>
<comment type="similarity">
    <text evidence="1">Belongs to the barstar family.</text>
</comment>
<dbReference type="Gene3D" id="3.30.370.10">
    <property type="entry name" value="Barstar-like"/>
    <property type="match status" value="1"/>
</dbReference>
<feature type="domain" description="Barstar (barnase inhibitor)" evidence="2">
    <location>
        <begin position="332"/>
        <end position="395"/>
    </location>
</feature>
<dbReference type="EMBL" id="JBHSON010000001">
    <property type="protein sequence ID" value="MFC5744224.1"/>
    <property type="molecule type" value="Genomic_DNA"/>
</dbReference>
<proteinExistence type="inferred from homology"/>
<dbReference type="Pfam" id="PF01337">
    <property type="entry name" value="Barstar"/>
    <property type="match status" value="1"/>
</dbReference>
<evidence type="ECO:0000313" key="4">
    <source>
        <dbReference type="Proteomes" id="UP001596074"/>
    </source>
</evidence>